<dbReference type="InterPro" id="IPR001258">
    <property type="entry name" value="NHL_repeat"/>
</dbReference>
<evidence type="ECO:0000256" key="1">
    <source>
        <dbReference type="ARBA" id="ARBA00022729"/>
    </source>
</evidence>
<dbReference type="SUPFAM" id="SSF63829">
    <property type="entry name" value="Calcium-dependent phosphotriesterase"/>
    <property type="match status" value="1"/>
</dbReference>
<dbReference type="PROSITE" id="PS51125">
    <property type="entry name" value="NHL"/>
    <property type="match status" value="1"/>
</dbReference>
<accession>A0A0C6FMJ6</accession>
<gene>
    <name evidence="7" type="ORF">Maq22A_c16660</name>
</gene>
<sequence>MRRIAVLVALVCAGPLVWAGPLAGPAHAEEPPAFRVDPAWPKPLPNNWIMGQAAGVAVDAQDNVWVIQRPRTLTDDEKAASLTPPRTRCCVPAPPVLVFDQDGTLIKSWGGPGQGYDWPQNEHGIHIDHKGFVWLAGNGEQDGQILKFTQDGRFVMQIGKSGPQTDSRDTTRLGRPANMQVDPETNELYVADGYYNHRVIVFDAETGAFKRMWGAYGAPPTDEALGPYDPAAPLPRQFRNPVHCIQVARDGLVYVCDRTNDRVQVFRRDGTFVKEFTVEPQTRANGSVWELALWPDEAQSYLMNADGANNEVRTLRREDGAVLGRFGRNGRMAGDFHWVHNLAIDSRGNVFTTEVDTGKRAQKFLLQGNMVLRKRTP</sequence>
<evidence type="ECO:0000313" key="7">
    <source>
        <dbReference type="EMBL" id="BAQ46459.1"/>
    </source>
</evidence>
<dbReference type="AlphaFoldDB" id="A0A0C6FMJ6"/>
<evidence type="ECO:0000256" key="6">
    <source>
        <dbReference type="SAM" id="SignalP"/>
    </source>
</evidence>
<dbReference type="Gene3D" id="2.120.10.30">
    <property type="entry name" value="TolB, C-terminal domain"/>
    <property type="match status" value="1"/>
</dbReference>
<evidence type="ECO:0000256" key="5">
    <source>
        <dbReference type="SAM" id="MobiDB-lite"/>
    </source>
</evidence>
<organism evidence="7 8">
    <name type="scientific">Methylobacterium aquaticum</name>
    <dbReference type="NCBI Taxonomy" id="270351"/>
    <lineage>
        <taxon>Bacteria</taxon>
        <taxon>Pseudomonadati</taxon>
        <taxon>Pseudomonadota</taxon>
        <taxon>Alphaproteobacteria</taxon>
        <taxon>Hyphomicrobiales</taxon>
        <taxon>Methylobacteriaceae</taxon>
        <taxon>Methylobacterium</taxon>
    </lineage>
</organism>
<dbReference type="PANTHER" id="PTHR10680:SF14">
    <property type="entry name" value="PEPTIDYL-GLYCINE ALPHA-AMIDATING MONOOXYGENASE"/>
    <property type="match status" value="1"/>
</dbReference>
<keyword evidence="1 6" id="KW-0732">Signal</keyword>
<protein>
    <submittedName>
        <fullName evidence="7">Signal peptide protein</fullName>
    </submittedName>
</protein>
<evidence type="ECO:0000256" key="2">
    <source>
        <dbReference type="ARBA" id="ARBA00022737"/>
    </source>
</evidence>
<proteinExistence type="predicted"/>
<dbReference type="RefSeq" id="WP_060847585.1">
    <property type="nucleotide sequence ID" value="NZ_AP014704.1"/>
</dbReference>
<keyword evidence="2" id="KW-0677">Repeat</keyword>
<dbReference type="PATRIC" id="fig|270351.10.peg.3205"/>
<reference evidence="7 8" key="1">
    <citation type="journal article" date="2015" name="Genome Announc.">
        <title>Complete Genome Sequence of Methylobacterium aquaticum Strain 22A, Isolated from Racomitrium japonicum Moss.</title>
        <authorList>
            <person name="Tani A."/>
            <person name="Ogura Y."/>
            <person name="Hayashi T."/>
            <person name="Kimbara K."/>
        </authorList>
    </citation>
    <scope>NUCLEOTIDE SEQUENCE [LARGE SCALE GENOMIC DNA]</scope>
    <source>
        <strain evidence="7 8">MA-22A</strain>
    </source>
</reference>
<feature type="signal peptide" evidence="6">
    <location>
        <begin position="1"/>
        <end position="19"/>
    </location>
</feature>
<evidence type="ECO:0000256" key="3">
    <source>
        <dbReference type="ARBA" id="ARBA00023180"/>
    </source>
</evidence>
<dbReference type="STRING" id="270351.Maq22A_c16660"/>
<feature type="chain" id="PRO_5002189410" evidence="6">
    <location>
        <begin position="20"/>
        <end position="377"/>
    </location>
</feature>
<reference evidence="8" key="2">
    <citation type="submission" date="2015-01" db="EMBL/GenBank/DDBJ databases">
        <title>Complete genome sequence of Methylobacterium aquaticum strain 22A.</title>
        <authorList>
            <person name="Tani A."/>
            <person name="Ogura Y."/>
            <person name="Hayashi T."/>
        </authorList>
    </citation>
    <scope>NUCLEOTIDE SEQUENCE [LARGE SCALE GENOMIC DNA]</scope>
    <source>
        <strain evidence="8">MA-22A</strain>
    </source>
</reference>
<feature type="region of interest" description="Disordered" evidence="5">
    <location>
        <begin position="158"/>
        <end position="178"/>
    </location>
</feature>
<name>A0A0C6FMJ6_9HYPH</name>
<dbReference type="Proteomes" id="UP000061432">
    <property type="component" value="Chromosome"/>
</dbReference>
<evidence type="ECO:0000313" key="8">
    <source>
        <dbReference type="Proteomes" id="UP000061432"/>
    </source>
</evidence>
<dbReference type="KEGG" id="maqu:Maq22A_c16660"/>
<feature type="repeat" description="NHL" evidence="4">
    <location>
        <begin position="181"/>
        <end position="205"/>
    </location>
</feature>
<dbReference type="PANTHER" id="PTHR10680">
    <property type="entry name" value="PEPTIDYL-GLYCINE ALPHA-AMIDATING MONOOXYGENASE"/>
    <property type="match status" value="1"/>
</dbReference>
<dbReference type="EMBL" id="AP014704">
    <property type="protein sequence ID" value="BAQ46459.1"/>
    <property type="molecule type" value="Genomic_DNA"/>
</dbReference>
<keyword evidence="3" id="KW-0325">Glycoprotein</keyword>
<evidence type="ECO:0000256" key="4">
    <source>
        <dbReference type="PROSITE-ProRule" id="PRU00504"/>
    </source>
</evidence>
<dbReference type="InterPro" id="IPR011042">
    <property type="entry name" value="6-blade_b-propeller_TolB-like"/>
</dbReference>